<proteinExistence type="predicted"/>
<feature type="compositionally biased region" description="Gly residues" evidence="1">
    <location>
        <begin position="114"/>
        <end position="138"/>
    </location>
</feature>
<evidence type="ECO:0000313" key="2">
    <source>
        <dbReference type="EMBL" id="CAK9234034.1"/>
    </source>
</evidence>
<dbReference type="PANTHER" id="PTHR36393">
    <property type="entry name" value="SULFATE ADENYLYLTRANSFERASE SUBUNIT"/>
    <property type="match status" value="1"/>
</dbReference>
<dbReference type="PANTHER" id="PTHR36393:SF1">
    <property type="entry name" value="SULFATE ADENYLYLTRANSFERASE SUBUNIT"/>
    <property type="match status" value="1"/>
</dbReference>
<keyword evidence="3" id="KW-1185">Reference proteome</keyword>
<organism evidence="2 3">
    <name type="scientific">Sphagnum troendelagicum</name>
    <dbReference type="NCBI Taxonomy" id="128251"/>
    <lineage>
        <taxon>Eukaryota</taxon>
        <taxon>Viridiplantae</taxon>
        <taxon>Streptophyta</taxon>
        <taxon>Embryophyta</taxon>
        <taxon>Bryophyta</taxon>
        <taxon>Sphagnophytina</taxon>
        <taxon>Sphagnopsida</taxon>
        <taxon>Sphagnales</taxon>
        <taxon>Sphagnaceae</taxon>
        <taxon>Sphagnum</taxon>
    </lineage>
</organism>
<protein>
    <submittedName>
        <fullName evidence="2">Uncharacterized protein</fullName>
    </submittedName>
</protein>
<accession>A0ABP0V3R6</accession>
<evidence type="ECO:0000313" key="3">
    <source>
        <dbReference type="Proteomes" id="UP001497512"/>
    </source>
</evidence>
<feature type="region of interest" description="Disordered" evidence="1">
    <location>
        <begin position="110"/>
        <end position="144"/>
    </location>
</feature>
<dbReference type="EMBL" id="OZ019900">
    <property type="protein sequence ID" value="CAK9234034.1"/>
    <property type="molecule type" value="Genomic_DNA"/>
</dbReference>
<dbReference type="Proteomes" id="UP001497512">
    <property type="component" value="Chromosome 8"/>
</dbReference>
<sequence>MSQLGPPCLLASPSGAVWSFAPSFRKPYSAGVVVPVASIATPPPALKVASSGTRVTVEEGWSRCKRACVSRSRFTCLGDNNKRDAARKALEAALGEKKDAFSKWDEEIKKREAGGGGSGGGGGRGRGWGSGGGGGGNEPGSSESSWEEAKQIFYAFTGLAALYLVLTKGKSILAFAVNSILYVLRGFKRSSSYSVPQSKPRHSSPVAPDGPGRAESNVISKWGKD</sequence>
<gene>
    <name evidence="2" type="ORF">CSSPTR1EN2_LOCUS21947</name>
</gene>
<reference evidence="2" key="1">
    <citation type="submission" date="2024-02" db="EMBL/GenBank/DDBJ databases">
        <authorList>
            <consortium name="ELIXIR-Norway"/>
            <consortium name="Elixir Norway"/>
        </authorList>
    </citation>
    <scope>NUCLEOTIDE SEQUENCE</scope>
</reference>
<feature type="region of interest" description="Disordered" evidence="1">
    <location>
        <begin position="192"/>
        <end position="225"/>
    </location>
</feature>
<evidence type="ECO:0000256" key="1">
    <source>
        <dbReference type="SAM" id="MobiDB-lite"/>
    </source>
</evidence>
<name>A0ABP0V3R6_9BRYO</name>